<evidence type="ECO:0000256" key="4">
    <source>
        <dbReference type="ARBA" id="ARBA00023077"/>
    </source>
</evidence>
<dbReference type="InterPro" id="IPR036942">
    <property type="entry name" value="Beta-barrel_TonB_sf"/>
</dbReference>
<dbReference type="SUPFAM" id="SSF56935">
    <property type="entry name" value="Porins"/>
    <property type="match status" value="1"/>
</dbReference>
<comment type="caution">
    <text evidence="12">The sequence shown here is derived from an EMBL/GenBank/DDBJ whole genome shotgun (WGS) entry which is preliminary data.</text>
</comment>
<dbReference type="SUPFAM" id="SSF56300">
    <property type="entry name" value="Metallo-dependent phosphatases"/>
    <property type="match status" value="1"/>
</dbReference>
<dbReference type="InterPro" id="IPR032093">
    <property type="entry name" value="PhoD_N"/>
</dbReference>
<dbReference type="InterPro" id="IPR038607">
    <property type="entry name" value="PhoD-like_sf"/>
</dbReference>
<feature type="signal peptide" evidence="7">
    <location>
        <begin position="1"/>
        <end position="26"/>
    </location>
</feature>
<evidence type="ECO:0000313" key="12">
    <source>
        <dbReference type="EMBL" id="KAJ9619375.1"/>
    </source>
</evidence>
<feature type="chain" id="PRO_5041201555" description="Alkaline phosphatase" evidence="7">
    <location>
        <begin position="27"/>
        <end position="1271"/>
    </location>
</feature>
<dbReference type="PROSITE" id="PS52016">
    <property type="entry name" value="TONB_DEPENDENT_REC_3"/>
    <property type="match status" value="1"/>
</dbReference>
<feature type="domain" description="TonB-dependent receptor-like beta-barrel" evidence="8">
    <location>
        <begin position="258"/>
        <end position="705"/>
    </location>
</feature>
<keyword evidence="5" id="KW-0472">Membrane</keyword>
<name>A0AA39CS34_9EURO</name>
<feature type="domain" description="PhoD-like phosphatase metallophosphatase" evidence="10">
    <location>
        <begin position="900"/>
        <end position="1239"/>
    </location>
</feature>
<keyword evidence="3" id="KW-0812">Transmembrane</keyword>
<dbReference type="Gene3D" id="2.60.40.380">
    <property type="entry name" value="Purple acid phosphatase-like, N-terminal"/>
    <property type="match status" value="1"/>
</dbReference>
<feature type="domain" description="Phospholipase D N-terminal" evidence="11">
    <location>
        <begin position="791"/>
        <end position="887"/>
    </location>
</feature>
<dbReference type="Pfam" id="PF07715">
    <property type="entry name" value="Plug"/>
    <property type="match status" value="1"/>
</dbReference>
<accession>A0AA39CS34</accession>
<dbReference type="PANTHER" id="PTHR43606">
    <property type="entry name" value="PHOSPHATASE, PUTATIVE (AFU_ORTHOLOGUE AFUA_6G08710)-RELATED"/>
    <property type="match status" value="1"/>
</dbReference>
<dbReference type="InterPro" id="IPR000531">
    <property type="entry name" value="Beta-barrel_TonB"/>
</dbReference>
<dbReference type="InterPro" id="IPR018946">
    <property type="entry name" value="PhoD-like_MPP"/>
</dbReference>
<dbReference type="Pfam" id="PF09423">
    <property type="entry name" value="PhoD"/>
    <property type="match status" value="1"/>
</dbReference>
<dbReference type="Gene3D" id="2.170.130.10">
    <property type="entry name" value="TonB-dependent receptor, plug domain"/>
    <property type="match status" value="1"/>
</dbReference>
<sequence length="1271" mass="139439">MSCHAPLRRNLLALLVCASLPSLAAAETAPAVDAQSATTLDSVSVIGRGEARQVQRVTAEDMKVLPPGANPLKLLASKPGVHFESADATGAYEWSTSISLRGFNQNRLGYTLDGIPLGNMSYGNSNGLHISRAVISENLGGAEVSTGIGALGTPSTSNLGGVFQFYSIDPSTEYGVVLAQSLGSDSARRSYARLETGEHQGFAAYLSGAYSESDKWKGKGSHELKQFNGKATYNFGVDSRITALFNASRRVEADYQDLSLEMIDRLGWNWDNYAPDWNRALAAARGQYSGGVNSPWDAYYSGHGLRNDDVSSIAGDFGLNETMRLKVNVYNHSNRGQGHWFSPSNPSNPGTSREIPISIRTTEYAIDRTGVTSAFTWNVGGHELEAGLWYEDNGHSVQRNFYYIDGPITDDFFLRNPDQRVWHQRYTTITRQFYVQDRFRLFDDRLTIDVGAKSPNTRTSVRTPLGSYASNSSLTAKKGLLPQAGFNFKLDERNEIFGSYAKNIAAYALGVGSPFNVPQVAFDASAKDLKPEQSRTIELGWRGYGQGYEASVAVYDVKFDNRLLAIAQCVGILGCPALYSNVGSVTSRGAEATLQLKPMQDLVWSNALSWNDSSYDNDYVNNGVVPTRGKKTVDTPEWMFASTLAWTPGPWDLRLAANHVGKRYVTYTNDVSVPSYWLINASVAYDMGKLGPAQNLTLALNLTNLADKQYLATINTNGTYAADPTRSLATMQVGAPRQVMATATRIADPETRRRLLRLAWQGTGAAIALAAMPGIAATGPRPRLGRDPFTLGIAAGDPDPQGAVLWTRLAPDPLNGGGMPSRAIPVRWFIAEDPAMRRLVQRGVAAAVPELAHSVHVEVTGLRPGRDYYYRFACDGGEESPVGHFRTAPMPDAQLQQLRLALCTCQAWNSGYYPVLADIARSDVDLVLHAGDYLYEYSPLQNARGSTLDAQRFSGETLSLERYRDQYALYKLDPDLQAAHAAHAFAVIWDDHEVQNDYSGIHPEKSDVPTEDFIVRRAAAYRAFYEHLPMRSTPAGNGGLRVHRRLRYGDLAQLTLLDCRQFRPANPCGVGESPRCEAALDPRMSMLGVGQEAWFAQSMAAAAGTRWNVVVQQLLMAQLRLEQGTPRERFWNDAWDGYPAARKRLLQAMQAGGQGNAIVLGGDWHSTFVNDLKLDFDAADAPVIATEFIAPAISSGGDDTPYGPYYGPSIPQNPHIRYFDGDRRGWWKLQLNRQTVDAELRFADSVLRRDAEVRTAARFQVSHGRPGAVPV</sequence>
<evidence type="ECO:0008006" key="13">
    <source>
        <dbReference type="Google" id="ProtNLM"/>
    </source>
</evidence>
<keyword evidence="7" id="KW-0732">Signal</keyword>
<dbReference type="Gene3D" id="3.60.21.70">
    <property type="entry name" value="PhoD-like phosphatase"/>
    <property type="match status" value="1"/>
</dbReference>
<dbReference type="InterPro" id="IPR052900">
    <property type="entry name" value="Phospholipid_Metab_Enz"/>
</dbReference>
<dbReference type="Pfam" id="PF16655">
    <property type="entry name" value="PhoD_N"/>
    <property type="match status" value="1"/>
</dbReference>
<evidence type="ECO:0000259" key="8">
    <source>
        <dbReference type="Pfam" id="PF00593"/>
    </source>
</evidence>
<dbReference type="InterPro" id="IPR037066">
    <property type="entry name" value="Plug_dom_sf"/>
</dbReference>
<evidence type="ECO:0000259" key="10">
    <source>
        <dbReference type="Pfam" id="PF09423"/>
    </source>
</evidence>
<protein>
    <recommendedName>
        <fullName evidence="13">Alkaline phosphatase</fullName>
    </recommendedName>
</protein>
<dbReference type="Pfam" id="PF00593">
    <property type="entry name" value="TonB_dep_Rec_b-barrel"/>
    <property type="match status" value="1"/>
</dbReference>
<evidence type="ECO:0000256" key="2">
    <source>
        <dbReference type="ARBA" id="ARBA00022448"/>
    </source>
</evidence>
<dbReference type="PANTHER" id="PTHR43606:SF2">
    <property type="entry name" value="ALKALINE PHOSPHATASE FAMILY PROTEIN (AFU_ORTHOLOGUE AFUA_5G03860)"/>
    <property type="match status" value="1"/>
</dbReference>
<keyword evidence="4" id="KW-0798">TonB box</keyword>
<dbReference type="AlphaFoldDB" id="A0AA39CS34"/>
<proteinExistence type="predicted"/>
<evidence type="ECO:0000256" key="7">
    <source>
        <dbReference type="SAM" id="SignalP"/>
    </source>
</evidence>
<evidence type="ECO:0000256" key="5">
    <source>
        <dbReference type="ARBA" id="ARBA00023136"/>
    </source>
</evidence>
<dbReference type="InterPro" id="IPR029052">
    <property type="entry name" value="Metallo-depent_PP-like"/>
</dbReference>
<feature type="domain" description="TonB-dependent receptor plug" evidence="9">
    <location>
        <begin position="52"/>
        <end position="151"/>
    </location>
</feature>
<dbReference type="EMBL" id="JAPDRN010000133">
    <property type="protein sequence ID" value="KAJ9619375.1"/>
    <property type="molecule type" value="Genomic_DNA"/>
</dbReference>
<keyword evidence="6" id="KW-0998">Cell outer membrane</keyword>
<evidence type="ECO:0000259" key="11">
    <source>
        <dbReference type="Pfam" id="PF16655"/>
    </source>
</evidence>
<dbReference type="InterPro" id="IPR039426">
    <property type="entry name" value="TonB-dep_rcpt-like"/>
</dbReference>
<evidence type="ECO:0000259" key="9">
    <source>
        <dbReference type="Pfam" id="PF07715"/>
    </source>
</evidence>
<evidence type="ECO:0000256" key="3">
    <source>
        <dbReference type="ARBA" id="ARBA00022692"/>
    </source>
</evidence>
<dbReference type="Gene3D" id="2.40.170.20">
    <property type="entry name" value="TonB-dependent receptor, beta-barrel domain"/>
    <property type="match status" value="1"/>
</dbReference>
<comment type="subcellular location">
    <subcellularLocation>
        <location evidence="1">Cell outer membrane</location>
        <topology evidence="1">Multi-pass membrane protein</topology>
    </subcellularLocation>
</comment>
<gene>
    <name evidence="12" type="ORF">H2204_012745</name>
</gene>
<reference evidence="12" key="1">
    <citation type="submission" date="2022-10" db="EMBL/GenBank/DDBJ databases">
        <title>Culturing micro-colonial fungi from biological soil crusts in the Mojave desert and describing Neophaeococcomyces mojavensis, and introducing the new genera and species Taxawa tesnikishii.</title>
        <authorList>
            <person name="Kurbessoian T."/>
            <person name="Stajich J.E."/>
        </authorList>
    </citation>
    <scope>NUCLEOTIDE SEQUENCE</scope>
    <source>
        <strain evidence="12">TK_35</strain>
    </source>
</reference>
<evidence type="ECO:0000256" key="1">
    <source>
        <dbReference type="ARBA" id="ARBA00004571"/>
    </source>
</evidence>
<keyword evidence="2" id="KW-0813">Transport</keyword>
<dbReference type="CDD" id="cd07389">
    <property type="entry name" value="MPP_PhoD"/>
    <property type="match status" value="1"/>
</dbReference>
<evidence type="ECO:0000256" key="6">
    <source>
        <dbReference type="ARBA" id="ARBA00023237"/>
    </source>
</evidence>
<dbReference type="InterPro" id="IPR012910">
    <property type="entry name" value="Plug_dom"/>
</dbReference>
<organism evidence="12">
    <name type="scientific">Knufia peltigerae</name>
    <dbReference type="NCBI Taxonomy" id="1002370"/>
    <lineage>
        <taxon>Eukaryota</taxon>
        <taxon>Fungi</taxon>
        <taxon>Dikarya</taxon>
        <taxon>Ascomycota</taxon>
        <taxon>Pezizomycotina</taxon>
        <taxon>Eurotiomycetes</taxon>
        <taxon>Chaetothyriomycetidae</taxon>
        <taxon>Chaetothyriales</taxon>
        <taxon>Trichomeriaceae</taxon>
        <taxon>Knufia</taxon>
    </lineage>
</organism>